<dbReference type="EMBL" id="JANFFA010000002">
    <property type="protein sequence ID" value="MDQ2093956.1"/>
    <property type="molecule type" value="Genomic_DNA"/>
</dbReference>
<proteinExistence type="predicted"/>
<organism evidence="2 3">
    <name type="scientific">Rhodalgimonas zhirmunskyi</name>
    <dbReference type="NCBI Taxonomy" id="2964767"/>
    <lineage>
        <taxon>Bacteria</taxon>
        <taxon>Pseudomonadati</taxon>
        <taxon>Pseudomonadota</taxon>
        <taxon>Alphaproteobacteria</taxon>
        <taxon>Rhodobacterales</taxon>
        <taxon>Roseobacteraceae</taxon>
        <taxon>Rhodalgimonas</taxon>
    </lineage>
</organism>
<evidence type="ECO:0000313" key="3">
    <source>
        <dbReference type="Proteomes" id="UP001227162"/>
    </source>
</evidence>
<dbReference type="AlphaFoldDB" id="A0AAJ1UCD5"/>
<accession>A0AAJ1UCD5</accession>
<dbReference type="RefSeq" id="WP_317625582.1">
    <property type="nucleotide sequence ID" value="NZ_JANFFA010000002.1"/>
</dbReference>
<keyword evidence="3" id="KW-1185">Reference proteome</keyword>
<dbReference type="Proteomes" id="UP001227162">
    <property type="component" value="Unassembled WGS sequence"/>
</dbReference>
<reference evidence="2" key="2">
    <citation type="submission" date="2023-04" db="EMBL/GenBank/DDBJ databases">
        <title>'Rhodoalgimonas zhirmunskyi' gen. nov., isolated from a red alga.</title>
        <authorList>
            <person name="Nedashkovskaya O.I."/>
            <person name="Otstavnykh N.Y."/>
            <person name="Bystritskaya E.P."/>
            <person name="Balabanova L.A."/>
            <person name="Isaeva M.P."/>
        </authorList>
    </citation>
    <scope>NUCLEOTIDE SEQUENCE</scope>
    <source>
        <strain evidence="2">10Alg 79</strain>
    </source>
</reference>
<keyword evidence="1" id="KW-0732">Signal</keyword>
<feature type="chain" id="PRO_5042560107" evidence="1">
    <location>
        <begin position="26"/>
        <end position="87"/>
    </location>
</feature>
<reference evidence="2" key="1">
    <citation type="submission" date="2022-07" db="EMBL/GenBank/DDBJ databases">
        <authorList>
            <person name="Otstavnykh N."/>
            <person name="Isaeva M."/>
            <person name="Bystritskaya E."/>
        </authorList>
    </citation>
    <scope>NUCLEOTIDE SEQUENCE</scope>
    <source>
        <strain evidence="2">10Alg 79</strain>
    </source>
</reference>
<evidence type="ECO:0000256" key="1">
    <source>
        <dbReference type="SAM" id="SignalP"/>
    </source>
</evidence>
<evidence type="ECO:0000313" key="2">
    <source>
        <dbReference type="EMBL" id="MDQ2093956.1"/>
    </source>
</evidence>
<comment type="caution">
    <text evidence="2">The sequence shown here is derived from an EMBL/GenBank/DDBJ whole genome shotgun (WGS) entry which is preliminary data.</text>
</comment>
<name>A0AAJ1UCD5_9RHOB</name>
<protein>
    <submittedName>
        <fullName evidence="2">Uncharacterized protein</fullName>
    </submittedName>
</protein>
<gene>
    <name evidence="2" type="ORF">NOI20_07530</name>
</gene>
<sequence>MKTFMRSLAAFATIASLAFPTASVAQSVTVDGDGWVSVNGREIGRVYVSWGWVISCNYGYKNGGGSFKADVDNQNQAIGVLLRACKY</sequence>
<feature type="signal peptide" evidence="1">
    <location>
        <begin position="1"/>
        <end position="25"/>
    </location>
</feature>